<dbReference type="PANTHER" id="PTHR16076:SF8">
    <property type="entry name" value="CYTOSKELETON-ASSOCIATED PROTEIN 2"/>
    <property type="match status" value="1"/>
</dbReference>
<feature type="region of interest" description="Disordered" evidence="6">
    <location>
        <begin position="1"/>
        <end position="27"/>
    </location>
</feature>
<keyword evidence="3" id="KW-0963">Cytoplasm</keyword>
<evidence type="ECO:0000256" key="3">
    <source>
        <dbReference type="ARBA" id="ARBA00022490"/>
    </source>
</evidence>
<reference evidence="8 10" key="1">
    <citation type="journal article" date="2011" name="Nature">
        <title>Genome sequencing reveals insights into physiology and longevity of the naked mole rat.</title>
        <authorList>
            <person name="Kim E.B."/>
            <person name="Fang X."/>
            <person name="Fushan A.A."/>
            <person name="Huang Z."/>
            <person name="Lobanov A.V."/>
            <person name="Han L."/>
            <person name="Marino S.M."/>
            <person name="Sun X."/>
            <person name="Turanov A.A."/>
            <person name="Yang P."/>
            <person name="Yim S.H."/>
            <person name="Zhao X."/>
            <person name="Kasaikina M.V."/>
            <person name="Stoletzki N."/>
            <person name="Peng C."/>
            <person name="Polak P."/>
            <person name="Xiong Z."/>
            <person name="Kiezun A."/>
            <person name="Zhu Y."/>
            <person name="Chen Y."/>
            <person name="Kryukov G.V."/>
            <person name="Zhang Q."/>
            <person name="Peshkin L."/>
            <person name="Yang L."/>
            <person name="Bronson R.T."/>
            <person name="Buffenstein R."/>
            <person name="Wang B."/>
            <person name="Han C."/>
            <person name="Li Q."/>
            <person name="Chen L."/>
            <person name="Zhao W."/>
            <person name="Sunyaev S.R."/>
            <person name="Park T.J."/>
            <person name="Zhang G."/>
            <person name="Wang J."/>
            <person name="Gladyshev V.N."/>
        </authorList>
    </citation>
    <scope>NUCLEOTIDE SEQUENCE [LARGE SCALE GENOMIC DNA]</scope>
</reference>
<dbReference type="InParanoid" id="G5BUY3"/>
<dbReference type="AlphaFoldDB" id="G5BUY3"/>
<feature type="region of interest" description="Disordered" evidence="6">
    <location>
        <begin position="189"/>
        <end position="226"/>
    </location>
</feature>
<sequence length="678" mass="77060">MSTPVVPQDLQLPPSQRAQASFKEQRREKFKEHLLKQKSLLTYKQENQISSNRAMTSEGQVQEGTKLLKLKTKMADKENIRRHSECTNATMEKNCIPLKPSNELTNSTTAIETHNFEDDNQTLQLLPITNDSLNQNMTLSQAFHLKNNDKKKQITAEKPKQDANMFKKPVLGCYRGHIVQSKVNSFRKPLQVKDESSATTKKLSTAISKDTKPKSVNSSSVTLKSDRASNMTTTTTFMSTTSQNTQLARPPIRTHNNIQNRVKQDISRTSANVTVRKKPPVKGLLQSKTVLPCVKTISQYIKTSKALSQNIASEPVARPVSFTTTKPTEKSKTFDQRRHTIAKTTVDRSAQPKETAEERKARLSEWKASKGRVLRRPPNSVITQPEPERQNENPVRSFWTTMAEEDEQRLFTDKVNKTFSECLNLINKGCPKEEIMTTLNDLIKNIPDAKKLVKYWICLIQIESITSPIENIISIYEKAILAGAQPIEEMRQTIVDIITMKNQEKSNCGKNIEDADRTKEQIQEISIEDTGVNLEPGKPEVENKRIRNVVFQDCEKQQDDKTKDPPDSFKTPDTENRSSCLIKYNISTTPYLQSIKKKIQLDETNSAFKELKFLTPVRRSRRLQEKTSKLPDMLKDHYPCVSSLEQLSELGGETDAFVCRPNVALCPIFSETDTAEEK</sequence>
<organism evidence="8 10">
    <name type="scientific">Heterocephalus glaber</name>
    <name type="common">Naked mole rat</name>
    <dbReference type="NCBI Taxonomy" id="10181"/>
    <lineage>
        <taxon>Eukaryota</taxon>
        <taxon>Metazoa</taxon>
        <taxon>Chordata</taxon>
        <taxon>Craniata</taxon>
        <taxon>Vertebrata</taxon>
        <taxon>Euteleostomi</taxon>
        <taxon>Mammalia</taxon>
        <taxon>Eutheria</taxon>
        <taxon>Euarchontoglires</taxon>
        <taxon>Glires</taxon>
        <taxon>Rodentia</taxon>
        <taxon>Hystricomorpha</taxon>
        <taxon>Bathyergidae</taxon>
        <taxon>Heterocephalus</taxon>
    </lineage>
</organism>
<proteinExistence type="inferred from homology"/>
<evidence type="ECO:0000313" key="8">
    <source>
        <dbReference type="EMBL" id="EHB13094.1"/>
    </source>
</evidence>
<name>G5BUY3_HETGA</name>
<dbReference type="InterPro" id="IPR026165">
    <property type="entry name" value="CKAP2_fam"/>
</dbReference>
<evidence type="ECO:0000256" key="5">
    <source>
        <dbReference type="ARBA" id="ARBA00023212"/>
    </source>
</evidence>
<reference evidence="9" key="2">
    <citation type="submission" date="2015-10" db="EMBL/GenBank/DDBJ databases">
        <title>FRAMA: From RNA-seq data to annotated mRNA assemblies.</title>
        <authorList>
            <person name="Bens M."/>
            <person name="Sahm A."/>
            <person name="Jahn N."/>
            <person name="Morhart M."/>
            <person name="Holtze S."/>
            <person name="Hildebrandt T.B."/>
            <person name="Platzer M."/>
            <person name="Szafranski K."/>
        </authorList>
    </citation>
    <scope>NUCLEOTIDE SEQUENCE</scope>
    <source>
        <tissue evidence="9">Skin</tissue>
    </source>
</reference>
<feature type="region of interest" description="Disordered" evidence="6">
    <location>
        <begin position="553"/>
        <end position="575"/>
    </location>
</feature>
<evidence type="ECO:0000313" key="10">
    <source>
        <dbReference type="Proteomes" id="UP000006813"/>
    </source>
</evidence>
<dbReference type="Pfam" id="PF15297">
    <property type="entry name" value="CKAP2_C"/>
    <property type="match status" value="1"/>
</dbReference>
<feature type="domain" description="Cytoskeleton-associated protein 2 C-terminal" evidence="7">
    <location>
        <begin position="318"/>
        <end position="665"/>
    </location>
</feature>
<evidence type="ECO:0000313" key="9">
    <source>
        <dbReference type="EMBL" id="JAN98003.1"/>
    </source>
</evidence>
<comment type="similarity">
    <text evidence="2">Belongs to the CKAP2 family.</text>
</comment>
<dbReference type="eggNOG" id="ENOG502RUSI">
    <property type="taxonomic scope" value="Eukaryota"/>
</dbReference>
<dbReference type="EMBL" id="JH171998">
    <property type="protein sequence ID" value="EHB13094.1"/>
    <property type="molecule type" value="Genomic_DNA"/>
</dbReference>
<protein>
    <submittedName>
        <fullName evidence="8 9">Cytoskeleton-associated protein 2</fullName>
    </submittedName>
</protein>
<evidence type="ECO:0000256" key="4">
    <source>
        <dbReference type="ARBA" id="ARBA00022553"/>
    </source>
</evidence>
<gene>
    <name evidence="9" type="primary">CKAP2</name>
    <name evidence="8" type="ORF">GW7_02509</name>
</gene>
<dbReference type="GO" id="GO:0015630">
    <property type="term" value="C:microtubule cytoskeleton"/>
    <property type="evidence" value="ECO:0007669"/>
    <property type="project" value="TreeGrafter"/>
</dbReference>
<dbReference type="Proteomes" id="UP000006813">
    <property type="component" value="Unassembled WGS sequence"/>
</dbReference>
<evidence type="ECO:0000256" key="6">
    <source>
        <dbReference type="SAM" id="MobiDB-lite"/>
    </source>
</evidence>
<accession>G5BUY3</accession>
<feature type="compositionally biased region" description="Polar residues" evidence="6">
    <location>
        <begin position="197"/>
        <end position="223"/>
    </location>
</feature>
<dbReference type="FunCoup" id="G5BUY3">
    <property type="interactions" value="597"/>
</dbReference>
<dbReference type="STRING" id="10181.G5BUY3"/>
<evidence type="ECO:0000256" key="2">
    <source>
        <dbReference type="ARBA" id="ARBA00009468"/>
    </source>
</evidence>
<dbReference type="InterPro" id="IPR029197">
    <property type="entry name" value="CKAP2_C"/>
</dbReference>
<evidence type="ECO:0000256" key="1">
    <source>
        <dbReference type="ARBA" id="ARBA00004245"/>
    </source>
</evidence>
<dbReference type="EMBL" id="GEBF01005629">
    <property type="protein sequence ID" value="JAN98003.1"/>
    <property type="molecule type" value="Transcribed_RNA"/>
</dbReference>
<dbReference type="GO" id="GO:0007026">
    <property type="term" value="P:negative regulation of microtubule depolymerization"/>
    <property type="evidence" value="ECO:0007669"/>
    <property type="project" value="TreeGrafter"/>
</dbReference>
<dbReference type="PANTHER" id="PTHR16076">
    <property type="entry name" value="CYTOSKELETON ASSOCIATED PROTEIN 2-RELATED"/>
    <property type="match status" value="1"/>
</dbReference>
<keyword evidence="4" id="KW-0597">Phosphoprotein</keyword>
<keyword evidence="5" id="KW-0206">Cytoskeleton</keyword>
<comment type="subcellular location">
    <subcellularLocation>
        <location evidence="1">Cytoplasm</location>
        <location evidence="1">Cytoskeleton</location>
    </subcellularLocation>
</comment>
<evidence type="ECO:0000259" key="7">
    <source>
        <dbReference type="Pfam" id="PF15297"/>
    </source>
</evidence>